<keyword evidence="1 4" id="KW-0378">Hydrolase</keyword>
<protein>
    <submittedName>
        <fullName evidence="4">Alpha/beta hydrolase</fullName>
    </submittedName>
</protein>
<feature type="signal peptide" evidence="2">
    <location>
        <begin position="1"/>
        <end position="17"/>
    </location>
</feature>
<dbReference type="InterPro" id="IPR050300">
    <property type="entry name" value="GDXG_lipolytic_enzyme"/>
</dbReference>
<evidence type="ECO:0000256" key="1">
    <source>
        <dbReference type="ARBA" id="ARBA00022801"/>
    </source>
</evidence>
<proteinExistence type="predicted"/>
<dbReference type="EMBL" id="JAPDDS010000004">
    <property type="protein sequence ID" value="MCW1884934.1"/>
    <property type="molecule type" value="Genomic_DNA"/>
</dbReference>
<dbReference type="RefSeq" id="WP_264500891.1">
    <property type="nucleotide sequence ID" value="NZ_JAPDDS010000004.1"/>
</dbReference>
<reference evidence="4 5" key="1">
    <citation type="submission" date="2022-10" db="EMBL/GenBank/DDBJ databases">
        <title>Luteolibacter flavescens strain MCCC 1K03193, whole genome shotgun sequencing project.</title>
        <authorList>
            <person name="Zhao G."/>
            <person name="Shen L."/>
        </authorList>
    </citation>
    <scope>NUCLEOTIDE SEQUENCE [LARGE SCALE GENOMIC DNA]</scope>
    <source>
        <strain evidence="4 5">MCCC 1K03193</strain>
    </source>
</reference>
<dbReference type="SUPFAM" id="SSF53474">
    <property type="entry name" value="alpha/beta-Hydrolases"/>
    <property type="match status" value="1"/>
</dbReference>
<evidence type="ECO:0000313" key="5">
    <source>
        <dbReference type="Proteomes" id="UP001207930"/>
    </source>
</evidence>
<dbReference type="InterPro" id="IPR049492">
    <property type="entry name" value="BD-FAE-like_dom"/>
</dbReference>
<feature type="chain" id="PRO_5046585809" evidence="2">
    <location>
        <begin position="18"/>
        <end position="282"/>
    </location>
</feature>
<gene>
    <name evidence="4" type="ORF">OKA04_09360</name>
</gene>
<feature type="domain" description="BD-FAE-like" evidence="3">
    <location>
        <begin position="73"/>
        <end position="165"/>
    </location>
</feature>
<name>A0ABT3FMY8_9BACT</name>
<keyword evidence="5" id="KW-1185">Reference proteome</keyword>
<dbReference type="Proteomes" id="UP001207930">
    <property type="component" value="Unassembled WGS sequence"/>
</dbReference>
<dbReference type="PANTHER" id="PTHR48081:SF6">
    <property type="entry name" value="PEPTIDASE S9 PROLYL OLIGOPEPTIDASE CATALYTIC DOMAIN-CONTAINING PROTEIN"/>
    <property type="match status" value="1"/>
</dbReference>
<sequence length="282" mass="30560">MKLPLLIFSLLTGAMSAQDLPVLKSARVTLDLWPEGKMPGRATQEAQALHSPERMDAVRVTNVSRPTLSFYPAEGKDAPAMIVCPGGGYTWLTMDKEGTEIATWLNKHGISAFILKYRAPGNRDGALQDLQRALSLVRSRGAEWSVDPQCLGVIGFSAGGHLSARASNRFGQRAYAAVDDIDKQACRPDFAILVYPAYLDDGKGGLSPSLDVQADVPPTLIVHSEDDPGFVRGSKIYDAALTAAKRPHKFLLYPTGGHGYGLRSDRDAKAWPDAALTWLRSL</sequence>
<evidence type="ECO:0000259" key="3">
    <source>
        <dbReference type="Pfam" id="PF20434"/>
    </source>
</evidence>
<comment type="caution">
    <text evidence="4">The sequence shown here is derived from an EMBL/GenBank/DDBJ whole genome shotgun (WGS) entry which is preliminary data.</text>
</comment>
<dbReference type="GO" id="GO:0016787">
    <property type="term" value="F:hydrolase activity"/>
    <property type="evidence" value="ECO:0007669"/>
    <property type="project" value="UniProtKB-KW"/>
</dbReference>
<evidence type="ECO:0000256" key="2">
    <source>
        <dbReference type="SAM" id="SignalP"/>
    </source>
</evidence>
<organism evidence="4 5">
    <name type="scientific">Luteolibacter flavescens</name>
    <dbReference type="NCBI Taxonomy" id="1859460"/>
    <lineage>
        <taxon>Bacteria</taxon>
        <taxon>Pseudomonadati</taxon>
        <taxon>Verrucomicrobiota</taxon>
        <taxon>Verrucomicrobiia</taxon>
        <taxon>Verrucomicrobiales</taxon>
        <taxon>Verrucomicrobiaceae</taxon>
        <taxon>Luteolibacter</taxon>
    </lineage>
</organism>
<evidence type="ECO:0000313" key="4">
    <source>
        <dbReference type="EMBL" id="MCW1884934.1"/>
    </source>
</evidence>
<keyword evidence="2" id="KW-0732">Signal</keyword>
<dbReference type="PANTHER" id="PTHR48081">
    <property type="entry name" value="AB HYDROLASE SUPERFAMILY PROTEIN C4A8.06C"/>
    <property type="match status" value="1"/>
</dbReference>
<dbReference type="Pfam" id="PF20434">
    <property type="entry name" value="BD-FAE"/>
    <property type="match status" value="1"/>
</dbReference>
<dbReference type="Gene3D" id="3.40.50.1820">
    <property type="entry name" value="alpha/beta hydrolase"/>
    <property type="match status" value="1"/>
</dbReference>
<accession>A0ABT3FMY8</accession>
<dbReference type="InterPro" id="IPR029058">
    <property type="entry name" value="AB_hydrolase_fold"/>
</dbReference>